<sequence length="400" mass="45199">MKKIISILFILILISVVSYPVLAVDFSYGGQFDSYLERKNNNYNFANELKLKFDLGSFNYNGHLEGALINQDSKFANLSQFSPDNEVKLDKAYLDFWFASGELKLGKQRIAWGSGYFFNPTDIINPLKEDNKSEINPRQSTDSIFGSYYLGKGALQGVIVTDFQPLGPDNNDQAAEVARSINPALDGSVVLPQDFSDELEYGLRYTTVINYYDFSLMYYQGREDYPVVSAFESNNTPPEVIFSYPEKETFGLDLSGTLAGGEIGVWVEAAYTNPDIGHNYLQSIIGLDYTYQNGLHLLGEYYRDESLSNFIPGQEVKTKDFLGLESDYNLTDLLKITGSLLTPFNSDFYLLNGELNYSMAQNVELKAGFNQPINEEGTIFENNDLFPAEDNLYLELSYYF</sequence>
<protein>
    <recommendedName>
        <fullName evidence="3">Beta-barrel porin-2, OmpL-like. bbp2</fullName>
    </recommendedName>
</protein>
<evidence type="ECO:0000313" key="1">
    <source>
        <dbReference type="EMBL" id="SIQ39214.1"/>
    </source>
</evidence>
<dbReference type="Proteomes" id="UP000185669">
    <property type="component" value="Unassembled WGS sequence"/>
</dbReference>
<dbReference type="STRING" id="56779.SAMN05421834_10411"/>
<gene>
    <name evidence="1" type="ORF">SAMN05421834_10411</name>
</gene>
<dbReference type="AlphaFoldDB" id="A0A1N6SDN8"/>
<evidence type="ECO:0008006" key="3">
    <source>
        <dbReference type="Google" id="ProtNLM"/>
    </source>
</evidence>
<organism evidence="1 2">
    <name type="scientific">Halanaerobium kushneri</name>
    <dbReference type="NCBI Taxonomy" id="56779"/>
    <lineage>
        <taxon>Bacteria</taxon>
        <taxon>Bacillati</taxon>
        <taxon>Bacillota</taxon>
        <taxon>Clostridia</taxon>
        <taxon>Halanaerobiales</taxon>
        <taxon>Halanaerobiaceae</taxon>
        <taxon>Halanaerobium</taxon>
    </lineage>
</organism>
<evidence type="ECO:0000313" key="2">
    <source>
        <dbReference type="Proteomes" id="UP000185669"/>
    </source>
</evidence>
<dbReference type="EMBL" id="FTNC01000004">
    <property type="protein sequence ID" value="SIQ39214.1"/>
    <property type="molecule type" value="Genomic_DNA"/>
</dbReference>
<name>A0A1N6SDN8_9FIRM</name>
<dbReference type="OrthoDB" id="2111453at2"/>
<proteinExistence type="predicted"/>
<accession>A0A1N6SDN8</accession>
<dbReference type="RefSeq" id="WP_076544043.1">
    <property type="nucleotide sequence ID" value="NZ_FTNC01000004.1"/>
</dbReference>
<keyword evidence="2" id="KW-1185">Reference proteome</keyword>
<reference evidence="2" key="1">
    <citation type="submission" date="2017-01" db="EMBL/GenBank/DDBJ databases">
        <authorList>
            <person name="Varghese N."/>
            <person name="Submissions S."/>
        </authorList>
    </citation>
    <scope>NUCLEOTIDE SEQUENCE [LARGE SCALE GENOMIC DNA]</scope>
    <source>
        <strain evidence="2">ATCC 700103</strain>
    </source>
</reference>